<evidence type="ECO:0000256" key="14">
    <source>
        <dbReference type="ARBA" id="ARBA00077395"/>
    </source>
</evidence>
<dbReference type="EMBL" id="VYZI01000474">
    <property type="protein sequence ID" value="NWR77493.1"/>
    <property type="molecule type" value="Genomic_DNA"/>
</dbReference>
<keyword evidence="6" id="KW-1003">Cell membrane</keyword>
<dbReference type="OrthoDB" id="6612291at2759"/>
<feature type="transmembrane region" description="Helical" evidence="17">
    <location>
        <begin position="277"/>
        <end position="299"/>
    </location>
</feature>
<feature type="transmembrane region" description="Helical" evidence="17">
    <location>
        <begin position="162"/>
        <end position="183"/>
    </location>
</feature>
<reference evidence="19 20" key="1">
    <citation type="submission" date="2019-09" db="EMBL/GenBank/DDBJ databases">
        <title>Bird 10,000 Genomes (B10K) Project - Family phase.</title>
        <authorList>
            <person name="Zhang G."/>
        </authorList>
    </citation>
    <scope>NUCLEOTIDE SEQUENCE [LARGE SCALE GENOMIC DNA]</scope>
    <source>
        <strain evidence="19">B10K-DU-017-25</strain>
        <tissue evidence="19">Mixed tissue sample</tissue>
    </source>
</reference>
<evidence type="ECO:0000256" key="4">
    <source>
        <dbReference type="ARBA" id="ARBA00004651"/>
    </source>
</evidence>
<dbReference type="SUPFAM" id="SSF103473">
    <property type="entry name" value="MFS general substrate transporter"/>
    <property type="match status" value="1"/>
</dbReference>
<comment type="catalytic activity">
    <reaction evidence="2">
        <text>D-glucose(out) = D-glucose(in)</text>
        <dbReference type="Rhea" id="RHEA:60376"/>
        <dbReference type="ChEBI" id="CHEBI:4167"/>
    </reaction>
</comment>
<dbReference type="GO" id="GO:0033300">
    <property type="term" value="F:dehydroascorbic acid transmembrane transporter activity"/>
    <property type="evidence" value="ECO:0007669"/>
    <property type="project" value="UniProtKB-ARBA"/>
</dbReference>
<dbReference type="Pfam" id="PF00083">
    <property type="entry name" value="Sugar_tr"/>
    <property type="match status" value="1"/>
</dbReference>
<evidence type="ECO:0000256" key="12">
    <source>
        <dbReference type="ARBA" id="ARBA00059062"/>
    </source>
</evidence>
<evidence type="ECO:0000256" key="16">
    <source>
        <dbReference type="RuleBase" id="RU003346"/>
    </source>
</evidence>
<accession>A0A7K5A1D5</accession>
<keyword evidence="9 17" id="KW-0472">Membrane</keyword>
<dbReference type="GO" id="GO:0005886">
    <property type="term" value="C:plasma membrane"/>
    <property type="evidence" value="ECO:0007669"/>
    <property type="project" value="UniProtKB-SubCell"/>
</dbReference>
<dbReference type="InterPro" id="IPR036259">
    <property type="entry name" value="MFS_trans_sf"/>
</dbReference>
<keyword evidence="7 17" id="KW-0812">Transmembrane</keyword>
<dbReference type="AlphaFoldDB" id="A0A7K5A1D5"/>
<dbReference type="PROSITE" id="PS00217">
    <property type="entry name" value="SUGAR_TRANSPORT_2"/>
    <property type="match status" value="1"/>
</dbReference>
<comment type="function">
    <text evidence="12">Insulin-regulated facilitative hexose transporter that mediates the transport of glucose and fructose. Facilitates hepatic influx of dietary trehalose, which in turn inhibits glucose and fructose influx triggering a starvation signal and hepatic autophagy through activation of AMPK and ULK1. Also able to mediate the transport of dehydroascorbate.</text>
</comment>
<feature type="transmembrane region" description="Helical" evidence="17">
    <location>
        <begin position="50"/>
        <end position="72"/>
    </location>
</feature>
<dbReference type="PROSITE" id="PS50850">
    <property type="entry name" value="MFS"/>
    <property type="match status" value="1"/>
</dbReference>
<feature type="non-terminal residue" evidence="19">
    <location>
        <position position="1"/>
    </location>
</feature>
<evidence type="ECO:0000256" key="15">
    <source>
        <dbReference type="ARBA" id="ARBA00080242"/>
    </source>
</evidence>
<dbReference type="InterPro" id="IPR020846">
    <property type="entry name" value="MFS_dom"/>
</dbReference>
<dbReference type="PANTHER" id="PTHR48021:SF18">
    <property type="entry name" value="SOLUTE CARRIER FAMILY 2, FACILITATED GLUCOSE TRANSPORTER MEMBER 8"/>
    <property type="match status" value="1"/>
</dbReference>
<evidence type="ECO:0000256" key="6">
    <source>
        <dbReference type="ARBA" id="ARBA00022475"/>
    </source>
</evidence>
<dbReference type="NCBIfam" id="TIGR00879">
    <property type="entry name" value="SP"/>
    <property type="match status" value="1"/>
</dbReference>
<feature type="transmembrane region" description="Helical" evidence="17">
    <location>
        <begin position="105"/>
        <end position="126"/>
    </location>
</feature>
<dbReference type="InterPro" id="IPR003663">
    <property type="entry name" value="Sugar/inositol_transpt"/>
</dbReference>
<evidence type="ECO:0000256" key="13">
    <source>
        <dbReference type="ARBA" id="ARBA00067382"/>
    </source>
</evidence>
<feature type="transmembrane region" description="Helical" evidence="17">
    <location>
        <begin position="79"/>
        <end position="99"/>
    </location>
</feature>
<dbReference type="InterPro" id="IPR005828">
    <property type="entry name" value="MFS_sugar_transport-like"/>
</dbReference>
<protein>
    <recommendedName>
        <fullName evidence="13">Solute carrier family 2, facilitated glucose transporter member 8</fullName>
    </recommendedName>
    <alternativeName>
        <fullName evidence="14">Glucose transporter type 8</fullName>
    </alternativeName>
    <alternativeName>
        <fullName evidence="15">Glucose transporter type X1</fullName>
    </alternativeName>
</protein>
<dbReference type="Gene3D" id="1.20.1250.20">
    <property type="entry name" value="MFS general substrate transporter like domains"/>
    <property type="match status" value="1"/>
</dbReference>
<feature type="transmembrane region" description="Helical" evidence="17">
    <location>
        <begin position="306"/>
        <end position="326"/>
    </location>
</feature>
<evidence type="ECO:0000256" key="3">
    <source>
        <dbReference type="ARBA" id="ARBA00001787"/>
    </source>
</evidence>
<evidence type="ECO:0000313" key="19">
    <source>
        <dbReference type="EMBL" id="NWR77493.1"/>
    </source>
</evidence>
<dbReference type="InterPro" id="IPR005829">
    <property type="entry name" value="Sugar_transporter_CS"/>
</dbReference>
<evidence type="ECO:0000256" key="1">
    <source>
        <dbReference type="ARBA" id="ARBA00000590"/>
    </source>
</evidence>
<dbReference type="FunFam" id="1.20.1250.20:FF:000055">
    <property type="entry name" value="Facilitated trehalose transporter Tret1-2 homolog"/>
    <property type="match status" value="1"/>
</dbReference>
<keyword evidence="8 17" id="KW-1133">Transmembrane helix</keyword>
<proteinExistence type="inferred from homology"/>
<sequence>RAQNKGLFIAAFAAALGPLSFGFVLGYSSPVIPELMKTDDAKLRLDSAQASWLGSVVTLGAAAGGILGGYLVDKVGRKLSLMLCSIPYVFGYIVIISAQNIWMLYFGRVLTGLASGITSLVVPVYISEVSHPTVRGMLGSCVQLMVVTGILGAYIAGITLKWRWLAVLCSVPPCIMLLFMSFMPETPRFLLDQHKRCEAIAALRFLRGPHADHEEECRQIEAGVQEEGLSLCEFKNPSIYRPLLIGVALMFFQQVTGINAVMFYAETVFEDANFKDSRMASVVVGSIQVCFTGVAALIIDKTGRKVLLYISGIIMALSTALFGLYFKMVLPNQNNSSNPDVWFALNSAAPGTESSVSWLAVVSLGLFVAGFALGWGPVPWLVVSEIFPLKARGIASGACVLTNWVMAFLVTKEFNDFIGLLTSYGTFWLFSAFCCLNVTFTAVYLPETKGQTLEQIEAYFRRS</sequence>
<evidence type="ECO:0000256" key="9">
    <source>
        <dbReference type="ARBA" id="ARBA00023136"/>
    </source>
</evidence>
<dbReference type="Proteomes" id="UP000517892">
    <property type="component" value="Unassembled WGS sequence"/>
</dbReference>
<evidence type="ECO:0000256" key="7">
    <source>
        <dbReference type="ARBA" id="ARBA00022692"/>
    </source>
</evidence>
<evidence type="ECO:0000256" key="5">
    <source>
        <dbReference type="ARBA" id="ARBA00007004"/>
    </source>
</evidence>
<dbReference type="GO" id="GO:1904659">
    <property type="term" value="P:D-glucose transmembrane transport"/>
    <property type="evidence" value="ECO:0007669"/>
    <property type="project" value="TreeGrafter"/>
</dbReference>
<dbReference type="PRINTS" id="PR00171">
    <property type="entry name" value="SUGRTRNSPORT"/>
</dbReference>
<evidence type="ECO:0000259" key="18">
    <source>
        <dbReference type="PROSITE" id="PS50850"/>
    </source>
</evidence>
<evidence type="ECO:0000256" key="10">
    <source>
        <dbReference type="ARBA" id="ARBA00023180"/>
    </source>
</evidence>
<name>A0A7K5A1D5_9AVES</name>
<keyword evidence="10" id="KW-0325">Glycoprotein</keyword>
<dbReference type="PROSITE" id="PS00216">
    <property type="entry name" value="SUGAR_TRANSPORT_1"/>
    <property type="match status" value="1"/>
</dbReference>
<gene>
    <name evidence="19" type="primary">Slc2a8</name>
    <name evidence="19" type="ORF">CENUNI_R10904</name>
</gene>
<keyword evidence="16" id="KW-0813">Transport</keyword>
<feature type="transmembrane region" description="Helical" evidence="17">
    <location>
        <begin position="243"/>
        <end position="265"/>
    </location>
</feature>
<keyword evidence="20" id="KW-1185">Reference proteome</keyword>
<comment type="similarity">
    <text evidence="5">Belongs to the major facilitator superfamily. Sugar transporter (TC 2.A.1.1) family. Glucose transporter subfamily.</text>
</comment>
<comment type="catalytic activity">
    <reaction evidence="3">
        <text>L-dehydroascorbate(out) = L-dehydroascorbate(in)</text>
        <dbReference type="Rhea" id="RHEA:60380"/>
        <dbReference type="ChEBI" id="CHEBI:58539"/>
    </reaction>
</comment>
<evidence type="ECO:0000256" key="11">
    <source>
        <dbReference type="ARBA" id="ARBA00052140"/>
    </source>
</evidence>
<evidence type="ECO:0000256" key="17">
    <source>
        <dbReference type="SAM" id="Phobius"/>
    </source>
</evidence>
<feature type="domain" description="Major facilitator superfamily (MFS) profile" evidence="18">
    <location>
        <begin position="6"/>
        <end position="449"/>
    </location>
</feature>
<comment type="caution">
    <text evidence="19">The sequence shown here is derived from an EMBL/GenBank/DDBJ whole genome shotgun (WGS) entry which is preliminary data.</text>
</comment>
<feature type="transmembrane region" description="Helical" evidence="17">
    <location>
        <begin position="138"/>
        <end position="156"/>
    </location>
</feature>
<comment type="catalytic activity">
    <reaction evidence="1">
        <text>D-fructose(out) = D-fructose(in)</text>
        <dbReference type="Rhea" id="RHEA:60372"/>
        <dbReference type="ChEBI" id="CHEBI:37721"/>
    </reaction>
</comment>
<comment type="catalytic activity">
    <reaction evidence="11">
        <text>alpha,alpha-trehalose(in) = alpha,alpha-trehalose(out)</text>
        <dbReference type="Rhea" id="RHEA:17629"/>
        <dbReference type="ChEBI" id="CHEBI:16551"/>
    </reaction>
</comment>
<organism evidence="19 20">
    <name type="scientific">Centropus unirufus</name>
    <dbReference type="NCBI Taxonomy" id="1118519"/>
    <lineage>
        <taxon>Eukaryota</taxon>
        <taxon>Metazoa</taxon>
        <taxon>Chordata</taxon>
        <taxon>Craniata</taxon>
        <taxon>Vertebrata</taxon>
        <taxon>Euteleostomi</taxon>
        <taxon>Archelosauria</taxon>
        <taxon>Archosauria</taxon>
        <taxon>Dinosauria</taxon>
        <taxon>Saurischia</taxon>
        <taxon>Theropoda</taxon>
        <taxon>Coelurosauria</taxon>
        <taxon>Aves</taxon>
        <taxon>Neognathae</taxon>
        <taxon>Neoaves</taxon>
        <taxon>Otidimorphae</taxon>
        <taxon>Cuculiformes</taxon>
        <taxon>Centropidae</taxon>
        <taxon>Centropus</taxon>
    </lineage>
</organism>
<feature type="transmembrane region" description="Helical" evidence="17">
    <location>
        <begin position="417"/>
        <end position="445"/>
    </location>
</feature>
<comment type="subcellular location">
    <subcellularLocation>
        <location evidence="4">Cell membrane</location>
        <topology evidence="4">Multi-pass membrane protein</topology>
    </subcellularLocation>
</comment>
<evidence type="ECO:0000313" key="20">
    <source>
        <dbReference type="Proteomes" id="UP000517892"/>
    </source>
</evidence>
<evidence type="ECO:0000256" key="2">
    <source>
        <dbReference type="ARBA" id="ARBA00000618"/>
    </source>
</evidence>
<feature type="non-terminal residue" evidence="19">
    <location>
        <position position="463"/>
    </location>
</feature>
<feature type="transmembrane region" description="Helical" evidence="17">
    <location>
        <begin position="394"/>
        <end position="411"/>
    </location>
</feature>
<dbReference type="InterPro" id="IPR050549">
    <property type="entry name" value="MFS_Trehalose_Transporter"/>
</dbReference>
<evidence type="ECO:0000256" key="8">
    <source>
        <dbReference type="ARBA" id="ARBA00022989"/>
    </source>
</evidence>
<dbReference type="PANTHER" id="PTHR48021">
    <property type="match status" value="1"/>
</dbReference>
<feature type="transmembrane region" description="Helical" evidence="17">
    <location>
        <begin position="356"/>
        <end position="382"/>
    </location>
</feature>